<dbReference type="RefSeq" id="WP_013484973.1">
    <property type="nucleotide sequence ID" value="NC_014828.1"/>
</dbReference>
<dbReference type="InterPro" id="IPR036388">
    <property type="entry name" value="WH-like_DNA-bd_sf"/>
</dbReference>
<keyword evidence="2" id="KW-1185">Reference proteome</keyword>
<dbReference type="Pfam" id="PF02082">
    <property type="entry name" value="Rrf2"/>
    <property type="match status" value="1"/>
</dbReference>
<dbReference type="InterPro" id="IPR036390">
    <property type="entry name" value="WH_DNA-bd_sf"/>
</dbReference>
<dbReference type="KEGG" id="eha:Ethha_1059"/>
<name>E6U4B2_ETHHY</name>
<reference evidence="1 2" key="1">
    <citation type="submission" date="2010-12" db="EMBL/GenBank/DDBJ databases">
        <title>Complete sequence of Ethanoligenens harbinense YUAN-3.</title>
        <authorList>
            <person name="Lucas S."/>
            <person name="Copeland A."/>
            <person name="Lapidus A."/>
            <person name="Cheng J.-F."/>
            <person name="Bruce D."/>
            <person name="Goodwin L."/>
            <person name="Pitluck S."/>
            <person name="Chertkov O."/>
            <person name="Misra M."/>
            <person name="Detter J.C."/>
            <person name="Han C."/>
            <person name="Tapia R."/>
            <person name="Land M."/>
            <person name="Hauser L."/>
            <person name="Jeffries C."/>
            <person name="Kyrpides N."/>
            <person name="Ivanova N."/>
            <person name="Mikhailova N."/>
            <person name="Wang A."/>
            <person name="Mouttaki H."/>
            <person name="He Z."/>
            <person name="Zhou J."/>
            <person name="Hemme C.L."/>
            <person name="Woyke T."/>
        </authorList>
    </citation>
    <scope>NUCLEOTIDE SEQUENCE [LARGE SCALE GENOMIC DNA]</scope>
    <source>
        <strain evidence="2">DSM 18485 / JCM 12961 / CGMCC 1.5033 / YUAN-3</strain>
    </source>
</reference>
<dbReference type="AlphaFoldDB" id="E6U4B2"/>
<organism evidence="1 2">
    <name type="scientific">Ethanoligenens harbinense (strain DSM 18485 / JCM 12961 / CGMCC 1.5033 / YUAN-3)</name>
    <dbReference type="NCBI Taxonomy" id="663278"/>
    <lineage>
        <taxon>Bacteria</taxon>
        <taxon>Bacillati</taxon>
        <taxon>Bacillota</taxon>
        <taxon>Clostridia</taxon>
        <taxon>Eubacteriales</taxon>
        <taxon>Oscillospiraceae</taxon>
        <taxon>Ethanoligenens</taxon>
    </lineage>
</organism>
<dbReference type="PROSITE" id="PS01332">
    <property type="entry name" value="HTH_RRF2_1"/>
    <property type="match status" value="1"/>
</dbReference>
<dbReference type="PANTHER" id="PTHR33221">
    <property type="entry name" value="WINGED HELIX-TURN-HELIX TRANSCRIPTIONAL REGULATOR, RRF2 FAMILY"/>
    <property type="match status" value="1"/>
</dbReference>
<dbReference type="NCBIfam" id="TIGR00738">
    <property type="entry name" value="rrf2_super"/>
    <property type="match status" value="1"/>
</dbReference>
<dbReference type="InterPro" id="IPR000944">
    <property type="entry name" value="Tscrpt_reg_Rrf2"/>
</dbReference>
<dbReference type="HOGENOM" id="CLU_107144_1_3_9"/>
<dbReference type="SUPFAM" id="SSF46785">
    <property type="entry name" value="Winged helix' DNA-binding domain"/>
    <property type="match status" value="1"/>
</dbReference>
<dbReference type="PANTHER" id="PTHR33221:SF2">
    <property type="entry name" value="TRANSCRIPTIONAL REGULATOR"/>
    <property type="match status" value="1"/>
</dbReference>
<sequence length="135" mass="15188">MRITQEADYAVRIIDCLATAGTRMDARTVSEKTGVTLRFTLKIFRKLGQAGIVRSFKGVQGGYELARDPDEINLRQVIEAVDGPININRCMTGSLPCALLEDTRLCYYHTVFNELSKTIQEKLESVTFRSPNRVT</sequence>
<dbReference type="InterPro" id="IPR030489">
    <property type="entry name" value="TR_Rrf2-type_CS"/>
</dbReference>
<dbReference type="GO" id="GO:0005829">
    <property type="term" value="C:cytosol"/>
    <property type="evidence" value="ECO:0007669"/>
    <property type="project" value="TreeGrafter"/>
</dbReference>
<dbReference type="Proteomes" id="UP000001551">
    <property type="component" value="Chromosome"/>
</dbReference>
<evidence type="ECO:0000313" key="2">
    <source>
        <dbReference type="Proteomes" id="UP000001551"/>
    </source>
</evidence>
<accession>E6U4B2</accession>
<proteinExistence type="predicted"/>
<dbReference type="GO" id="GO:0003700">
    <property type="term" value="F:DNA-binding transcription factor activity"/>
    <property type="evidence" value="ECO:0007669"/>
    <property type="project" value="TreeGrafter"/>
</dbReference>
<dbReference type="eggNOG" id="COG1959">
    <property type="taxonomic scope" value="Bacteria"/>
</dbReference>
<gene>
    <name evidence="1" type="ordered locus">Ethha_1059</name>
</gene>
<dbReference type="Gene3D" id="1.10.10.10">
    <property type="entry name" value="Winged helix-like DNA-binding domain superfamily/Winged helix DNA-binding domain"/>
    <property type="match status" value="1"/>
</dbReference>
<dbReference type="EMBL" id="CP002400">
    <property type="protein sequence ID" value="ADU26612.1"/>
    <property type="molecule type" value="Genomic_DNA"/>
</dbReference>
<dbReference type="STRING" id="663278.Ethha_1059"/>
<evidence type="ECO:0000313" key="1">
    <source>
        <dbReference type="EMBL" id="ADU26612.1"/>
    </source>
</evidence>
<protein>
    <submittedName>
        <fullName evidence="1">Transcriptional regulator, BadM/Rrf2 family</fullName>
    </submittedName>
</protein>
<dbReference type="PROSITE" id="PS51197">
    <property type="entry name" value="HTH_RRF2_2"/>
    <property type="match status" value="1"/>
</dbReference>